<organism evidence="3 4">
    <name type="scientific">Bemisia tabaci</name>
    <name type="common">Sweetpotato whitefly</name>
    <name type="synonym">Aleurodes tabaci</name>
    <dbReference type="NCBI Taxonomy" id="7038"/>
    <lineage>
        <taxon>Eukaryota</taxon>
        <taxon>Metazoa</taxon>
        <taxon>Ecdysozoa</taxon>
        <taxon>Arthropoda</taxon>
        <taxon>Hexapoda</taxon>
        <taxon>Insecta</taxon>
        <taxon>Pterygota</taxon>
        <taxon>Neoptera</taxon>
        <taxon>Paraneoptera</taxon>
        <taxon>Hemiptera</taxon>
        <taxon>Sternorrhyncha</taxon>
        <taxon>Aleyrodoidea</taxon>
        <taxon>Aleyrodidae</taxon>
        <taxon>Aleyrodinae</taxon>
        <taxon>Bemisia</taxon>
    </lineage>
</organism>
<accession>A0A9P0AEM2</accession>
<evidence type="ECO:0000256" key="1">
    <source>
        <dbReference type="SAM" id="MobiDB-lite"/>
    </source>
</evidence>
<keyword evidence="4" id="KW-1185">Reference proteome</keyword>
<feature type="compositionally biased region" description="Pro residues" evidence="1">
    <location>
        <begin position="132"/>
        <end position="142"/>
    </location>
</feature>
<protein>
    <submittedName>
        <fullName evidence="3">Uncharacterized protein</fullName>
    </submittedName>
</protein>
<keyword evidence="2" id="KW-0472">Membrane</keyword>
<keyword evidence="2" id="KW-0812">Transmembrane</keyword>
<dbReference type="Proteomes" id="UP001152759">
    <property type="component" value="Chromosome 5"/>
</dbReference>
<evidence type="ECO:0000313" key="4">
    <source>
        <dbReference type="Proteomes" id="UP001152759"/>
    </source>
</evidence>
<dbReference type="AlphaFoldDB" id="A0A9P0AEM2"/>
<keyword evidence="2" id="KW-1133">Transmembrane helix</keyword>
<reference evidence="3" key="1">
    <citation type="submission" date="2021-12" db="EMBL/GenBank/DDBJ databases">
        <authorList>
            <person name="King R."/>
        </authorList>
    </citation>
    <scope>NUCLEOTIDE SEQUENCE</scope>
</reference>
<proteinExistence type="predicted"/>
<evidence type="ECO:0000256" key="2">
    <source>
        <dbReference type="SAM" id="Phobius"/>
    </source>
</evidence>
<feature type="region of interest" description="Disordered" evidence="1">
    <location>
        <begin position="123"/>
        <end position="185"/>
    </location>
</feature>
<sequence length="254" mass="27509">MGSDGEPIGHCHFLSMDDKTEQCCAKPSTSSTRPQVEASISRHYDDLTGFEARLLALPDLVQSAMMSNYPPAATATAHSPWSAIGARDDPAETNGSRHCRHRHYHTPKQVDLTVATVARVDAGGGGHLHLRPPAPPPRPPPGSQSGPEPLPRRFVPGSATTKFPSKDADSPSSGPAPGKPHTRHKRWTQVGEELRGIAEDFRSNLSVRSSRHLPMELKASHLFSLLIPATMGPVWTTVILLIFPVIILSSKNNR</sequence>
<dbReference type="EMBL" id="OU963866">
    <property type="protein sequence ID" value="CAH0390117.1"/>
    <property type="molecule type" value="Genomic_DNA"/>
</dbReference>
<name>A0A9P0AEM2_BEMTA</name>
<feature type="transmembrane region" description="Helical" evidence="2">
    <location>
        <begin position="222"/>
        <end position="248"/>
    </location>
</feature>
<gene>
    <name evidence="3" type="ORF">BEMITA_LOCUS8870</name>
</gene>
<evidence type="ECO:0000313" key="3">
    <source>
        <dbReference type="EMBL" id="CAH0390117.1"/>
    </source>
</evidence>